<name>A0A1T5CX39_9BACT</name>
<feature type="transmembrane region" description="Helical" evidence="1">
    <location>
        <begin position="28"/>
        <end position="50"/>
    </location>
</feature>
<proteinExistence type="predicted"/>
<sequence length="57" mass="6502">MIKPIIAPIDILIKDRYRFIIGLSFDGVSFLAANLLIRLFLLMTIIVLVARLSESHF</sequence>
<keyword evidence="3" id="KW-1185">Reference proteome</keyword>
<evidence type="ECO:0000256" key="1">
    <source>
        <dbReference type="SAM" id="Phobius"/>
    </source>
</evidence>
<keyword evidence="1" id="KW-0812">Transmembrane</keyword>
<gene>
    <name evidence="2" type="ORF">SAMN05660349_02125</name>
</gene>
<reference evidence="3" key="1">
    <citation type="submission" date="2017-02" db="EMBL/GenBank/DDBJ databases">
        <authorList>
            <person name="Varghese N."/>
            <person name="Submissions S."/>
        </authorList>
    </citation>
    <scope>NUCLEOTIDE SEQUENCE [LARGE SCALE GENOMIC DNA]</scope>
    <source>
        <strain evidence="3">DSM 24967</strain>
    </source>
</reference>
<accession>A0A1T5CX39</accession>
<dbReference type="EMBL" id="FUYQ01000015">
    <property type="protein sequence ID" value="SKB63896.1"/>
    <property type="molecule type" value="Genomic_DNA"/>
</dbReference>
<organism evidence="2 3">
    <name type="scientific">Parabacteroides chartae</name>
    <dbReference type="NCBI Taxonomy" id="1037355"/>
    <lineage>
        <taxon>Bacteria</taxon>
        <taxon>Pseudomonadati</taxon>
        <taxon>Bacteroidota</taxon>
        <taxon>Bacteroidia</taxon>
        <taxon>Bacteroidales</taxon>
        <taxon>Tannerellaceae</taxon>
        <taxon>Parabacteroides</taxon>
    </lineage>
</organism>
<keyword evidence="1" id="KW-0472">Membrane</keyword>
<dbReference type="AlphaFoldDB" id="A0A1T5CX39"/>
<evidence type="ECO:0000313" key="2">
    <source>
        <dbReference type="EMBL" id="SKB63896.1"/>
    </source>
</evidence>
<protein>
    <submittedName>
        <fullName evidence="2">Uncharacterized protein</fullName>
    </submittedName>
</protein>
<evidence type="ECO:0000313" key="3">
    <source>
        <dbReference type="Proteomes" id="UP000190852"/>
    </source>
</evidence>
<dbReference type="Proteomes" id="UP000190852">
    <property type="component" value="Unassembled WGS sequence"/>
</dbReference>
<keyword evidence="1" id="KW-1133">Transmembrane helix</keyword>